<dbReference type="PIRSF" id="PIRSF002741">
    <property type="entry name" value="MppA"/>
    <property type="match status" value="1"/>
</dbReference>
<dbReference type="GO" id="GO:0042597">
    <property type="term" value="C:periplasmic space"/>
    <property type="evidence" value="ECO:0007669"/>
    <property type="project" value="UniProtKB-ARBA"/>
</dbReference>
<proteinExistence type="predicted"/>
<evidence type="ECO:0000256" key="1">
    <source>
        <dbReference type="SAM" id="MobiDB-lite"/>
    </source>
</evidence>
<dbReference type="SUPFAM" id="SSF53850">
    <property type="entry name" value="Periplasmic binding protein-like II"/>
    <property type="match status" value="1"/>
</dbReference>
<dbReference type="Pfam" id="PF00496">
    <property type="entry name" value="SBP_bac_5"/>
    <property type="match status" value="1"/>
</dbReference>
<keyword evidence="5" id="KW-1185">Reference proteome</keyword>
<dbReference type="InterPro" id="IPR030678">
    <property type="entry name" value="Peptide/Ni-bd"/>
</dbReference>
<dbReference type="CDD" id="cd00995">
    <property type="entry name" value="PBP2_NikA_DppA_OppA_like"/>
    <property type="match status" value="1"/>
</dbReference>
<dbReference type="InterPro" id="IPR000914">
    <property type="entry name" value="SBP_5_dom"/>
</dbReference>
<dbReference type="RefSeq" id="WP_238723098.1">
    <property type="nucleotide sequence ID" value="NZ_JAHQCW010000052.1"/>
</dbReference>
<dbReference type="GO" id="GO:1904680">
    <property type="term" value="F:peptide transmembrane transporter activity"/>
    <property type="evidence" value="ECO:0007669"/>
    <property type="project" value="TreeGrafter"/>
</dbReference>
<feature type="signal peptide" evidence="2">
    <location>
        <begin position="1"/>
        <end position="21"/>
    </location>
</feature>
<dbReference type="Gene3D" id="3.40.190.10">
    <property type="entry name" value="Periplasmic binding protein-like II"/>
    <property type="match status" value="1"/>
</dbReference>
<feature type="compositionally biased region" description="Low complexity" evidence="1">
    <location>
        <begin position="37"/>
        <end position="52"/>
    </location>
</feature>
<evidence type="ECO:0000313" key="4">
    <source>
        <dbReference type="EMBL" id="MBU9739196.1"/>
    </source>
</evidence>
<evidence type="ECO:0000256" key="2">
    <source>
        <dbReference type="SAM" id="SignalP"/>
    </source>
</evidence>
<dbReference type="Proteomes" id="UP000712157">
    <property type="component" value="Unassembled WGS sequence"/>
</dbReference>
<evidence type="ECO:0000259" key="3">
    <source>
        <dbReference type="Pfam" id="PF00496"/>
    </source>
</evidence>
<comment type="caution">
    <text evidence="4">The sequence shown here is derived from an EMBL/GenBank/DDBJ whole genome shotgun (WGS) entry which is preliminary data.</text>
</comment>
<organism evidence="4 5">
    <name type="scientific">Diplocloster agilis</name>
    <dbReference type="NCBI Taxonomy" id="2850323"/>
    <lineage>
        <taxon>Bacteria</taxon>
        <taxon>Bacillati</taxon>
        <taxon>Bacillota</taxon>
        <taxon>Clostridia</taxon>
        <taxon>Lachnospirales</taxon>
        <taxon>Lachnospiraceae</taxon>
        <taxon>Diplocloster</taxon>
    </lineage>
</organism>
<dbReference type="AlphaFoldDB" id="A0A949K348"/>
<gene>
    <name evidence="4" type="ORF">KTH89_21895</name>
</gene>
<dbReference type="GO" id="GO:0015833">
    <property type="term" value="P:peptide transport"/>
    <property type="evidence" value="ECO:0007669"/>
    <property type="project" value="TreeGrafter"/>
</dbReference>
<keyword evidence="2" id="KW-0732">Signal</keyword>
<evidence type="ECO:0000313" key="5">
    <source>
        <dbReference type="Proteomes" id="UP000712157"/>
    </source>
</evidence>
<protein>
    <submittedName>
        <fullName evidence="4">ABC transporter substrate-binding protein</fullName>
    </submittedName>
</protein>
<dbReference type="InterPro" id="IPR039424">
    <property type="entry name" value="SBP_5"/>
</dbReference>
<dbReference type="EMBL" id="JAHQCW010000052">
    <property type="protein sequence ID" value="MBU9739196.1"/>
    <property type="molecule type" value="Genomic_DNA"/>
</dbReference>
<dbReference type="PANTHER" id="PTHR30290">
    <property type="entry name" value="PERIPLASMIC BINDING COMPONENT OF ABC TRANSPORTER"/>
    <property type="match status" value="1"/>
</dbReference>
<dbReference type="PROSITE" id="PS51257">
    <property type="entry name" value="PROKAR_LIPOPROTEIN"/>
    <property type="match status" value="1"/>
</dbReference>
<accession>A0A949K348</accession>
<dbReference type="GO" id="GO:0043190">
    <property type="term" value="C:ATP-binding cassette (ABC) transporter complex"/>
    <property type="evidence" value="ECO:0007669"/>
    <property type="project" value="InterPro"/>
</dbReference>
<dbReference type="Gene3D" id="3.10.105.10">
    <property type="entry name" value="Dipeptide-binding Protein, Domain 3"/>
    <property type="match status" value="1"/>
</dbReference>
<sequence length="548" mass="60144">MKKVMALLLTATMLTGMLTGCGDKASESAADGKNQESASSASQGSDSAAPSSYDGEQVAYISCGDGDPGTLDPLAAMSSSRHVCIMEVCERLFGYTEDGDLYGVLAKDYERDGLTYTVNLYDYITDSAGNQMTASDIVFCLDKMVEKGNTSALNFEKYEATGDYTVEITVNNNNVATFENSIAGLYFVTQAAYEASSDDMSVDPVGTGPYKVDAYETGSTLTLVKNENYWQKPELCKALEQQANTEKIVYSMITEAAQIVVGLETGALDFAFVDFSAAERFGEGGEAANHFCAEAIKTWGGNALFFNMSDKSVFKDNIALRKAVLYGIDRQAIIDGVFEGHAINPKTYGQTRYPDADPNWDNEDYFEYDPDYAKECLKEAGYAPGELSLKLMFPTSSYCNSMAEIIQAYLDMIGIKVEVLSYENALYNSYKTDPTQYDMMFNGSGGPGTITRIWNNQLNKNIYTSDGAYCAGFLNDPHLQELVETASNVDTNSVETTSAVHDYLIDQAYLMQLYVEEKCVVYNTDKIVKMCTNIDARQVPGASIYVWN</sequence>
<feature type="chain" id="PRO_5039256084" evidence="2">
    <location>
        <begin position="22"/>
        <end position="548"/>
    </location>
</feature>
<feature type="region of interest" description="Disordered" evidence="1">
    <location>
        <begin position="25"/>
        <end position="52"/>
    </location>
</feature>
<feature type="domain" description="Solute-binding protein family 5" evidence="3">
    <location>
        <begin position="102"/>
        <end position="446"/>
    </location>
</feature>
<name>A0A949K348_9FIRM</name>
<reference evidence="4" key="1">
    <citation type="submission" date="2021-06" db="EMBL/GenBank/DDBJ databases">
        <title>Description of novel taxa of the family Lachnospiraceae.</title>
        <authorList>
            <person name="Chaplin A.V."/>
            <person name="Sokolova S.R."/>
            <person name="Pikina A.P."/>
            <person name="Korzhanova M."/>
            <person name="Belova V."/>
            <person name="Korostin D."/>
            <person name="Efimov B.A."/>
        </authorList>
    </citation>
    <scope>NUCLEOTIDE SEQUENCE</scope>
    <source>
        <strain evidence="4">ASD5720</strain>
    </source>
</reference>